<reference evidence="3 4" key="1">
    <citation type="submission" date="2016-10" db="EMBL/GenBank/DDBJ databases">
        <authorList>
            <person name="de Groot N.N."/>
        </authorList>
    </citation>
    <scope>NUCLEOTIDE SEQUENCE [LARGE SCALE GENOMIC DNA]</scope>
    <source>
        <strain evidence="3 4">CGMCC 4.2022</strain>
    </source>
</reference>
<dbReference type="Gene3D" id="1.10.540.10">
    <property type="entry name" value="Acyl-CoA dehydrogenase/oxidase, N-terminal domain"/>
    <property type="match status" value="1"/>
</dbReference>
<keyword evidence="1" id="KW-0560">Oxidoreductase</keyword>
<evidence type="ECO:0000259" key="2">
    <source>
        <dbReference type="Pfam" id="PF08028"/>
    </source>
</evidence>
<dbReference type="RefSeq" id="WP_093783341.1">
    <property type="nucleotide sequence ID" value="NZ_FNIE01000003.1"/>
</dbReference>
<evidence type="ECO:0000313" key="4">
    <source>
        <dbReference type="Proteomes" id="UP000199341"/>
    </source>
</evidence>
<dbReference type="STRING" id="310781.SAMN05216259_10346"/>
<keyword evidence="4" id="KW-1185">Reference proteome</keyword>
<dbReference type="SUPFAM" id="SSF56645">
    <property type="entry name" value="Acyl-CoA dehydrogenase NM domain-like"/>
    <property type="match status" value="1"/>
</dbReference>
<dbReference type="Gene3D" id="2.40.110.10">
    <property type="entry name" value="Butyryl-CoA Dehydrogenase, subunit A, domain 2"/>
    <property type="match status" value="1"/>
</dbReference>
<dbReference type="Pfam" id="PF08028">
    <property type="entry name" value="Acyl-CoA_dh_2"/>
    <property type="match status" value="1"/>
</dbReference>
<dbReference type="SUPFAM" id="SSF47203">
    <property type="entry name" value="Acyl-CoA dehydrogenase C-terminal domain-like"/>
    <property type="match status" value="1"/>
</dbReference>
<dbReference type="EMBL" id="FNIE01000003">
    <property type="protein sequence ID" value="SDN17336.1"/>
    <property type="molecule type" value="Genomic_DNA"/>
</dbReference>
<dbReference type="PIRSF" id="PIRSF016578">
    <property type="entry name" value="HsaA"/>
    <property type="match status" value="1"/>
</dbReference>
<dbReference type="InterPro" id="IPR013107">
    <property type="entry name" value="Acyl-CoA_DH_C"/>
</dbReference>
<dbReference type="InterPro" id="IPR037069">
    <property type="entry name" value="AcylCoA_DH/ox_N_sf"/>
</dbReference>
<dbReference type="InterPro" id="IPR046373">
    <property type="entry name" value="Acyl-CoA_Oxase/DH_mid-dom_sf"/>
</dbReference>
<dbReference type="GO" id="GO:0033539">
    <property type="term" value="P:fatty acid beta-oxidation using acyl-CoA dehydrogenase"/>
    <property type="evidence" value="ECO:0007669"/>
    <property type="project" value="TreeGrafter"/>
</dbReference>
<feature type="domain" description="Acyl-CoA dehydrogenase C-terminal" evidence="2">
    <location>
        <begin position="249"/>
        <end position="376"/>
    </location>
</feature>
<dbReference type="InterPro" id="IPR009100">
    <property type="entry name" value="AcylCoA_DH/oxidase_NM_dom_sf"/>
</dbReference>
<dbReference type="PANTHER" id="PTHR48083">
    <property type="entry name" value="MEDIUM-CHAIN SPECIFIC ACYL-COA DEHYDROGENASE, MITOCHONDRIAL-RELATED"/>
    <property type="match status" value="1"/>
</dbReference>
<dbReference type="OrthoDB" id="3404950at2"/>
<dbReference type="GO" id="GO:0005737">
    <property type="term" value="C:cytoplasm"/>
    <property type="evidence" value="ECO:0007669"/>
    <property type="project" value="TreeGrafter"/>
</dbReference>
<dbReference type="AlphaFoldDB" id="A0A1G9Z9M4"/>
<gene>
    <name evidence="3" type="ORF">SAMN05216259_10346</name>
</gene>
<evidence type="ECO:0000313" key="3">
    <source>
        <dbReference type="EMBL" id="SDN17336.1"/>
    </source>
</evidence>
<dbReference type="Proteomes" id="UP000199341">
    <property type="component" value="Unassembled WGS sequence"/>
</dbReference>
<proteinExistence type="predicted"/>
<evidence type="ECO:0000256" key="1">
    <source>
        <dbReference type="ARBA" id="ARBA00023002"/>
    </source>
</evidence>
<accession>A0A1G9Z9M4</accession>
<name>A0A1G9Z9M4_9ACTN</name>
<sequence>MDAQPSVGAPALPARPPRTPDTAYWLDRAAAVLGAVDADRDKAEVNRASSPQVFAELSEAGLHRMWVSRALGGGGATLSAGIAVIQLISRHDASVSWQVGVQGAIGRISDYLPEDAARTIFSTHDKLVVGSVHPTGTAERVAGGFRLSGRWGFASGSAGAAWIVSAARVTEGGAPTGEVRMLFTPIADVTMLDTWYTTGLAATGSHDYAIHDVFVPEDHTVDGADMTRPAAPRASRGYGIGYYDFGPFTAAATVLGIADLALDTFTELAASKVPSEGKVTLKNSHTVQDRLARARASVRAAHTLVDDAAWHAEHHGDTGGDELSALVRLACTFAAQSATEAVDAVYEMAGATSTYRSHPLERCFRDVHTAVKHITLAPANYEMVGEYLLGGALRARR</sequence>
<organism evidence="3 4">
    <name type="scientific">Actinacidiphila guanduensis</name>
    <dbReference type="NCBI Taxonomy" id="310781"/>
    <lineage>
        <taxon>Bacteria</taxon>
        <taxon>Bacillati</taxon>
        <taxon>Actinomycetota</taxon>
        <taxon>Actinomycetes</taxon>
        <taxon>Kitasatosporales</taxon>
        <taxon>Streptomycetaceae</taxon>
        <taxon>Actinacidiphila</taxon>
    </lineage>
</organism>
<dbReference type="PANTHER" id="PTHR48083:SF5">
    <property type="entry name" value="NRGC PROTEIN"/>
    <property type="match status" value="1"/>
</dbReference>
<dbReference type="Gene3D" id="1.20.140.10">
    <property type="entry name" value="Butyryl-CoA Dehydrogenase, subunit A, domain 3"/>
    <property type="match status" value="1"/>
</dbReference>
<dbReference type="GO" id="GO:0003995">
    <property type="term" value="F:acyl-CoA dehydrogenase activity"/>
    <property type="evidence" value="ECO:0007669"/>
    <property type="project" value="TreeGrafter"/>
</dbReference>
<protein>
    <submittedName>
        <fullName evidence="3">Acyl-CoA dehydrogenase</fullName>
    </submittedName>
</protein>
<dbReference type="InterPro" id="IPR036250">
    <property type="entry name" value="AcylCo_DH-like_C"/>
</dbReference>
<dbReference type="GO" id="GO:0050660">
    <property type="term" value="F:flavin adenine dinucleotide binding"/>
    <property type="evidence" value="ECO:0007669"/>
    <property type="project" value="InterPro"/>
</dbReference>
<dbReference type="InterPro" id="IPR050741">
    <property type="entry name" value="Acyl-CoA_dehydrogenase"/>
</dbReference>